<name>A0AA35ZAH9_LACSI</name>
<evidence type="ECO:0000313" key="4">
    <source>
        <dbReference type="Proteomes" id="UP001177003"/>
    </source>
</evidence>
<dbReference type="Proteomes" id="UP001177003">
    <property type="component" value="Chromosome 6"/>
</dbReference>
<dbReference type="InterPro" id="IPR058269">
    <property type="entry name" value="DUF7963"/>
</dbReference>
<dbReference type="SUPFAM" id="SSF53098">
    <property type="entry name" value="Ribonuclease H-like"/>
    <property type="match status" value="1"/>
</dbReference>
<dbReference type="Pfam" id="PF25908">
    <property type="entry name" value="DUF7963"/>
    <property type="match status" value="1"/>
</dbReference>
<keyword evidence="4" id="KW-1185">Reference proteome</keyword>
<feature type="compositionally biased region" description="Low complexity" evidence="1">
    <location>
        <begin position="222"/>
        <end position="231"/>
    </location>
</feature>
<dbReference type="EMBL" id="OX465082">
    <property type="protein sequence ID" value="CAI9288966.1"/>
    <property type="molecule type" value="Genomic_DNA"/>
</dbReference>
<feature type="domain" description="DUF7963" evidence="2">
    <location>
        <begin position="84"/>
        <end position="167"/>
    </location>
</feature>
<accession>A0AA35ZAH9</accession>
<dbReference type="AlphaFoldDB" id="A0AA35ZAH9"/>
<organism evidence="3 4">
    <name type="scientific">Lactuca saligna</name>
    <name type="common">Willowleaf lettuce</name>
    <dbReference type="NCBI Taxonomy" id="75948"/>
    <lineage>
        <taxon>Eukaryota</taxon>
        <taxon>Viridiplantae</taxon>
        <taxon>Streptophyta</taxon>
        <taxon>Embryophyta</taxon>
        <taxon>Tracheophyta</taxon>
        <taxon>Spermatophyta</taxon>
        <taxon>Magnoliopsida</taxon>
        <taxon>eudicotyledons</taxon>
        <taxon>Gunneridae</taxon>
        <taxon>Pentapetalae</taxon>
        <taxon>asterids</taxon>
        <taxon>campanulids</taxon>
        <taxon>Asterales</taxon>
        <taxon>Asteraceae</taxon>
        <taxon>Cichorioideae</taxon>
        <taxon>Cichorieae</taxon>
        <taxon>Lactucinae</taxon>
        <taxon>Lactuca</taxon>
    </lineage>
</organism>
<gene>
    <name evidence="3" type="ORF">LSALG_LOCUS28232</name>
</gene>
<feature type="compositionally biased region" description="Low complexity" evidence="1">
    <location>
        <begin position="172"/>
        <end position="195"/>
    </location>
</feature>
<proteinExistence type="predicted"/>
<dbReference type="PANTHER" id="PTHR32166">
    <property type="entry name" value="OSJNBA0013A04.12 PROTEIN"/>
    <property type="match status" value="1"/>
</dbReference>
<evidence type="ECO:0000259" key="2">
    <source>
        <dbReference type="Pfam" id="PF25908"/>
    </source>
</evidence>
<feature type="region of interest" description="Disordered" evidence="1">
    <location>
        <begin position="151"/>
        <end position="231"/>
    </location>
</feature>
<evidence type="ECO:0000256" key="1">
    <source>
        <dbReference type="SAM" id="MobiDB-lite"/>
    </source>
</evidence>
<dbReference type="PANTHER" id="PTHR32166:SF24">
    <property type="entry name" value="F16P17.2 PROTEIN"/>
    <property type="match status" value="1"/>
</dbReference>
<reference evidence="3" key="1">
    <citation type="submission" date="2023-04" db="EMBL/GenBank/DDBJ databases">
        <authorList>
            <person name="Vijverberg K."/>
            <person name="Xiong W."/>
            <person name="Schranz E."/>
        </authorList>
    </citation>
    <scope>NUCLEOTIDE SEQUENCE</scope>
</reference>
<evidence type="ECO:0000313" key="3">
    <source>
        <dbReference type="EMBL" id="CAI9288966.1"/>
    </source>
</evidence>
<protein>
    <recommendedName>
        <fullName evidence="2">DUF7963 domain-containing protein</fullName>
    </recommendedName>
</protein>
<sequence length="875" mass="98532">MCPNTPYLTSPHSPTFHLSLPQILTSISAENDPPVDHRSYTSATNDHLQFLPSMSKMLWGTKGFAVMMAAETTIATTQPPPELTDEMTVKKVHKRYEGLMMVRTKAIKGKGAWYWAHLEPVLVHNPDSGLPKAVKLRCSLCAAVFSASNPSRTASEHLKRGTCRNYNPDTNPRPISSISPIGIVSLSSPTSSSSPHLQQNHRKRNSSGKRSGHDDGSNGANTSSATPSPTYSAAPVAMIEPARFPGDVSYPNRNGSVPALPTATVVNASGGGLYSQQPHVMLSGGKEDLDALAMFEDSVKRLKSPKSLPYQTLTKSQIDSSLELLADWVYENCGSVPFSSLEHPKFNSFLNQIGLPAVTRDDFAGERLDSKYKEAKRESEARIREAMFFQISSDGWKSNSNNHHPGEFANLVNLSVNLPNGTGVFRRAVFTSGYVFPKYAEDVLMETISEICGNNSQQCVGIVSDKFKSTALRNLENQHHWMINLCCQFQGVYGLIKDLSKELPLFTIVTDNSFKIANFMNTNSKVKNSFLKYQLQEYSRAWLLRVPICGSDVRYAFAFEPVFNMIEDILISARALQLVLLDEGYKIVSMEDQVGREVEEMMRDSQFWKELEAVHSLVKLIKAMAEEIEKEKPRIGQCLPLWEELRLKIKNWCVEFQINEAHVDKVFDKRFKRNYHPAWAAAFILDPFYLIRDTSGKYLPPFKYLTSEQEKDVDKLITRLVSREEAHIALMELMKWRTEGLDPVYAQAVQLKQRDPITGKMRIANPQSSRLVWETYLTGFKSLRKVAVRLIFLHATSCGFKWNWSFSKKTQSRNSIEKAQKLIFIAANSKIEKRGFDNDDDDDDDDDVDKDSEFFEVANGDDDVLNQVLFDASSL</sequence>
<dbReference type="InterPro" id="IPR012337">
    <property type="entry name" value="RNaseH-like_sf"/>
</dbReference>